<name>A0A2R8ATU6_9RHOB</name>
<reference evidence="2" key="1">
    <citation type="submission" date="2018-03" db="EMBL/GenBank/DDBJ databases">
        <authorList>
            <person name="Rodrigo-Torres L."/>
            <person name="Arahal R. D."/>
            <person name="Lucena T."/>
        </authorList>
    </citation>
    <scope>NUCLEOTIDE SEQUENCE [LARGE SCALE GENOMIC DNA]</scope>
    <source>
        <strain evidence="2">CECT 8871</strain>
    </source>
</reference>
<accession>A0A2R8ATU6</accession>
<keyword evidence="2" id="KW-1185">Reference proteome</keyword>
<evidence type="ECO:0000313" key="2">
    <source>
        <dbReference type="Proteomes" id="UP000244904"/>
    </source>
</evidence>
<proteinExistence type="predicted"/>
<sequence length="308" mass="33038">MPLDDSDQDIGQLAVGLWANTGAGRMPAGVTLDTDLRDACDRAVTLRSHARQVFDFHAAFSDFQTRVEDCLTSDQDDGSSVALLRLRHQGTHSGHGRYGAPTNKRALFRSVLELHLDGADLTAATILLDNTALLGQAGLDVRHMANAAPASALQPDRMDFHDSSPWGGVLAEVLTTAMDGDLSVLHRGYDPAVELLYPGQAAAGPHQAERFWLSLRAALPTATFHVNTSLGQEDALTPPRAAAFWSLSGQHDGWGRYGAPSGAAIRINGATFAEFGPRGLRREWTIIDDLAVWRQISAFSTANCLSSG</sequence>
<dbReference type="OrthoDB" id="2769928at2"/>
<dbReference type="RefSeq" id="WP_108885340.1">
    <property type="nucleotide sequence ID" value="NZ_OMOJ01000002.1"/>
</dbReference>
<dbReference type="EMBL" id="OMOJ01000002">
    <property type="protein sequence ID" value="SPF79466.1"/>
    <property type="molecule type" value="Genomic_DNA"/>
</dbReference>
<dbReference type="InterPro" id="IPR032710">
    <property type="entry name" value="NTF2-like_dom_sf"/>
</dbReference>
<dbReference type="Proteomes" id="UP000244904">
    <property type="component" value="Unassembled WGS sequence"/>
</dbReference>
<evidence type="ECO:0008006" key="3">
    <source>
        <dbReference type="Google" id="ProtNLM"/>
    </source>
</evidence>
<dbReference type="Gene3D" id="3.10.450.50">
    <property type="match status" value="2"/>
</dbReference>
<dbReference type="SUPFAM" id="SSF54427">
    <property type="entry name" value="NTF2-like"/>
    <property type="match status" value="2"/>
</dbReference>
<organism evidence="1 2">
    <name type="scientific">Pseudoprimorskyibacter insulae</name>
    <dbReference type="NCBI Taxonomy" id="1695997"/>
    <lineage>
        <taxon>Bacteria</taxon>
        <taxon>Pseudomonadati</taxon>
        <taxon>Pseudomonadota</taxon>
        <taxon>Alphaproteobacteria</taxon>
        <taxon>Rhodobacterales</taxon>
        <taxon>Paracoccaceae</taxon>
        <taxon>Pseudoprimorskyibacter</taxon>
    </lineage>
</organism>
<gene>
    <name evidence="1" type="ORF">PRI8871_01262</name>
</gene>
<evidence type="ECO:0000313" key="1">
    <source>
        <dbReference type="EMBL" id="SPF79466.1"/>
    </source>
</evidence>
<protein>
    <recommendedName>
        <fullName evidence="3">SnoaL-like domain-containing protein</fullName>
    </recommendedName>
</protein>
<dbReference type="AlphaFoldDB" id="A0A2R8ATU6"/>